<feature type="domain" description="Tetrahaem cytochrome" evidence="9">
    <location>
        <begin position="26"/>
        <end position="98"/>
    </location>
</feature>
<proteinExistence type="predicted"/>
<keyword evidence="5" id="KW-0479">Metal-binding</keyword>
<dbReference type="Proteomes" id="UP001499988">
    <property type="component" value="Unassembled WGS sequence"/>
</dbReference>
<dbReference type="InterPro" id="IPR036280">
    <property type="entry name" value="Multihaem_cyt_sf"/>
</dbReference>
<dbReference type="InterPro" id="IPR012286">
    <property type="entry name" value="Tetrahaem_cytochrome"/>
</dbReference>
<evidence type="ECO:0000256" key="2">
    <source>
        <dbReference type="ARBA" id="ARBA00004418"/>
    </source>
</evidence>
<keyword evidence="3" id="KW-0813">Transport</keyword>
<keyword evidence="6" id="KW-0249">Electron transport</keyword>
<comment type="caution">
    <text evidence="10">The sequence shown here is derived from an EMBL/GenBank/DDBJ whole genome shotgun (WGS) entry which is preliminary data.</text>
</comment>
<protein>
    <submittedName>
        <fullName evidence="10">Cytochrome c3 family protein</fullName>
    </submittedName>
</protein>
<evidence type="ECO:0000259" key="9">
    <source>
        <dbReference type="Pfam" id="PF14537"/>
    </source>
</evidence>
<feature type="chain" id="PRO_5045475945" evidence="8">
    <location>
        <begin position="21"/>
        <end position="98"/>
    </location>
</feature>
<evidence type="ECO:0000313" key="11">
    <source>
        <dbReference type="Proteomes" id="UP001499988"/>
    </source>
</evidence>
<accession>A0ABP9ELC2</accession>
<keyword evidence="8" id="KW-0732">Signal</keyword>
<keyword evidence="4" id="KW-0349">Heme</keyword>
<evidence type="ECO:0000256" key="7">
    <source>
        <dbReference type="ARBA" id="ARBA00023004"/>
    </source>
</evidence>
<evidence type="ECO:0000256" key="5">
    <source>
        <dbReference type="ARBA" id="ARBA00022723"/>
    </source>
</evidence>
<evidence type="ECO:0000256" key="3">
    <source>
        <dbReference type="ARBA" id="ARBA00022448"/>
    </source>
</evidence>
<dbReference type="SUPFAM" id="SSF48695">
    <property type="entry name" value="Multiheme cytochromes"/>
    <property type="match status" value="1"/>
</dbReference>
<dbReference type="Pfam" id="PF14537">
    <property type="entry name" value="Cytochrom_c3_2"/>
    <property type="match status" value="1"/>
</dbReference>
<evidence type="ECO:0000256" key="8">
    <source>
        <dbReference type="SAM" id="SignalP"/>
    </source>
</evidence>
<organism evidence="10 11">
    <name type="scientific">Ferrimonas pelagia</name>
    <dbReference type="NCBI Taxonomy" id="1177826"/>
    <lineage>
        <taxon>Bacteria</taxon>
        <taxon>Pseudomonadati</taxon>
        <taxon>Pseudomonadota</taxon>
        <taxon>Gammaproteobacteria</taxon>
        <taxon>Alteromonadales</taxon>
        <taxon>Ferrimonadaceae</taxon>
        <taxon>Ferrimonas</taxon>
    </lineage>
</organism>
<evidence type="ECO:0000256" key="6">
    <source>
        <dbReference type="ARBA" id="ARBA00022982"/>
    </source>
</evidence>
<dbReference type="Gene3D" id="1.10.1130.10">
    <property type="entry name" value="Flavocytochrome C3, Chain A"/>
    <property type="match status" value="1"/>
</dbReference>
<comment type="subcellular location">
    <subcellularLocation>
        <location evidence="2">Periplasm</location>
    </subcellularLocation>
</comment>
<sequence length="98" mass="9987">MFKKLLVAVFGIGMAFGAAASIADNHADMGGCESCHADGMPSADLAHEAEQCAACHGGLADMDAVHAAHDGMMTCNDCHVSHEHESGADANASCDTCH</sequence>
<evidence type="ECO:0000256" key="1">
    <source>
        <dbReference type="ARBA" id="ARBA00001926"/>
    </source>
</evidence>
<name>A0ABP9ELC2_9GAMM</name>
<keyword evidence="7" id="KW-0408">Iron</keyword>
<reference evidence="11" key="1">
    <citation type="journal article" date="2019" name="Int. J. Syst. Evol. Microbiol.">
        <title>The Global Catalogue of Microorganisms (GCM) 10K type strain sequencing project: providing services to taxonomists for standard genome sequencing and annotation.</title>
        <authorList>
            <consortium name="The Broad Institute Genomics Platform"/>
            <consortium name="The Broad Institute Genome Sequencing Center for Infectious Disease"/>
            <person name="Wu L."/>
            <person name="Ma J."/>
        </authorList>
    </citation>
    <scope>NUCLEOTIDE SEQUENCE [LARGE SCALE GENOMIC DNA]</scope>
    <source>
        <strain evidence="11">JCM 18401</strain>
    </source>
</reference>
<keyword evidence="11" id="KW-1185">Reference proteome</keyword>
<evidence type="ECO:0000313" key="10">
    <source>
        <dbReference type="EMBL" id="GAA4880131.1"/>
    </source>
</evidence>
<feature type="signal peptide" evidence="8">
    <location>
        <begin position="1"/>
        <end position="20"/>
    </location>
</feature>
<evidence type="ECO:0000256" key="4">
    <source>
        <dbReference type="ARBA" id="ARBA00022617"/>
    </source>
</evidence>
<gene>
    <name evidence="10" type="ORF">GCM10023333_12820</name>
</gene>
<comment type="cofactor">
    <cofactor evidence="1">
        <name>heme c</name>
        <dbReference type="ChEBI" id="CHEBI:61717"/>
    </cofactor>
</comment>
<dbReference type="RefSeq" id="WP_345334522.1">
    <property type="nucleotide sequence ID" value="NZ_BAABJZ010000016.1"/>
</dbReference>
<dbReference type="EMBL" id="BAABJZ010000016">
    <property type="protein sequence ID" value="GAA4880131.1"/>
    <property type="molecule type" value="Genomic_DNA"/>
</dbReference>